<dbReference type="AlphaFoldDB" id="A0A1V9XQE3"/>
<feature type="region of interest" description="Disordered" evidence="1">
    <location>
        <begin position="53"/>
        <end position="74"/>
    </location>
</feature>
<sequence length="102" mass="11267">MVSLNRDIITNWTHLVFCHRTRTAPREREGLTLTSTSSLRQTPAVAFYRRATPGHAASQGKVAHSLSSPSPTDIDNVDSLKVLERHGRISPAFVNTNATQNE</sequence>
<reference evidence="2 3" key="1">
    <citation type="journal article" date="2017" name="Gigascience">
        <title>Draft genome of the honey bee ectoparasitic mite, Tropilaelaps mercedesae, is shaped by the parasitic life history.</title>
        <authorList>
            <person name="Dong X."/>
            <person name="Armstrong S.D."/>
            <person name="Xia D."/>
            <person name="Makepeace B.L."/>
            <person name="Darby A.C."/>
            <person name="Kadowaki T."/>
        </authorList>
    </citation>
    <scope>NUCLEOTIDE SEQUENCE [LARGE SCALE GENOMIC DNA]</scope>
    <source>
        <strain evidence="2">Wuxi-XJTLU</strain>
    </source>
</reference>
<proteinExistence type="predicted"/>
<dbReference type="InParanoid" id="A0A1V9XQE3"/>
<gene>
    <name evidence="2" type="ORF">BIW11_03206</name>
</gene>
<evidence type="ECO:0000313" key="3">
    <source>
        <dbReference type="Proteomes" id="UP000192247"/>
    </source>
</evidence>
<comment type="caution">
    <text evidence="2">The sequence shown here is derived from an EMBL/GenBank/DDBJ whole genome shotgun (WGS) entry which is preliminary data.</text>
</comment>
<protein>
    <submittedName>
        <fullName evidence="2">Uncharacterized protein</fullName>
    </submittedName>
</protein>
<organism evidence="2 3">
    <name type="scientific">Tropilaelaps mercedesae</name>
    <dbReference type="NCBI Taxonomy" id="418985"/>
    <lineage>
        <taxon>Eukaryota</taxon>
        <taxon>Metazoa</taxon>
        <taxon>Ecdysozoa</taxon>
        <taxon>Arthropoda</taxon>
        <taxon>Chelicerata</taxon>
        <taxon>Arachnida</taxon>
        <taxon>Acari</taxon>
        <taxon>Parasitiformes</taxon>
        <taxon>Mesostigmata</taxon>
        <taxon>Gamasina</taxon>
        <taxon>Dermanyssoidea</taxon>
        <taxon>Laelapidae</taxon>
        <taxon>Tropilaelaps</taxon>
    </lineage>
</organism>
<name>A0A1V9XQE3_9ACAR</name>
<accession>A0A1V9XQE3</accession>
<dbReference type="EMBL" id="MNPL01005927">
    <property type="protein sequence ID" value="OQR75719.1"/>
    <property type="molecule type" value="Genomic_DNA"/>
</dbReference>
<dbReference type="Proteomes" id="UP000192247">
    <property type="component" value="Unassembled WGS sequence"/>
</dbReference>
<evidence type="ECO:0000313" key="2">
    <source>
        <dbReference type="EMBL" id="OQR75719.1"/>
    </source>
</evidence>
<keyword evidence="3" id="KW-1185">Reference proteome</keyword>
<evidence type="ECO:0000256" key="1">
    <source>
        <dbReference type="SAM" id="MobiDB-lite"/>
    </source>
</evidence>